<evidence type="ECO:0000256" key="3">
    <source>
        <dbReference type="ARBA" id="ARBA00023163"/>
    </source>
</evidence>
<dbReference type="Proteomes" id="UP000195442">
    <property type="component" value="Unassembled WGS sequence"/>
</dbReference>
<dbReference type="PRINTS" id="PR00455">
    <property type="entry name" value="HTHTETR"/>
</dbReference>
<dbReference type="GO" id="GO:0003677">
    <property type="term" value="F:DNA binding"/>
    <property type="evidence" value="ECO:0007669"/>
    <property type="project" value="UniProtKB-UniRule"/>
</dbReference>
<keyword evidence="3" id="KW-0804">Transcription</keyword>
<dbReference type="AlphaFoldDB" id="A0A1R4HFE9"/>
<dbReference type="PANTHER" id="PTHR47506">
    <property type="entry name" value="TRANSCRIPTIONAL REGULATORY PROTEIN"/>
    <property type="match status" value="1"/>
</dbReference>
<name>A0A1R4HFE9_9GAMM</name>
<accession>A0A1R4HFE9</accession>
<dbReference type="Gene3D" id="1.10.357.10">
    <property type="entry name" value="Tetracycline Repressor, domain 2"/>
    <property type="match status" value="1"/>
</dbReference>
<evidence type="ECO:0000313" key="7">
    <source>
        <dbReference type="Proteomes" id="UP000195442"/>
    </source>
</evidence>
<dbReference type="InterPro" id="IPR001647">
    <property type="entry name" value="HTH_TetR"/>
</dbReference>
<dbReference type="PANTHER" id="PTHR47506:SF1">
    <property type="entry name" value="HTH-TYPE TRANSCRIPTIONAL REGULATOR YJDC"/>
    <property type="match status" value="1"/>
</dbReference>
<keyword evidence="7" id="KW-1185">Reference proteome</keyword>
<gene>
    <name evidence="6" type="ORF">CRENPOLYSF2_4430006</name>
</gene>
<keyword evidence="1" id="KW-0805">Transcription regulation</keyword>
<evidence type="ECO:0000256" key="4">
    <source>
        <dbReference type="PROSITE-ProRule" id="PRU00335"/>
    </source>
</evidence>
<dbReference type="SUPFAM" id="SSF48498">
    <property type="entry name" value="Tetracyclin repressor-like, C-terminal domain"/>
    <property type="match status" value="1"/>
</dbReference>
<organism evidence="6 7">
    <name type="scientific">Crenothrix polyspora</name>
    <dbReference type="NCBI Taxonomy" id="360316"/>
    <lineage>
        <taxon>Bacteria</taxon>
        <taxon>Pseudomonadati</taxon>
        <taxon>Pseudomonadota</taxon>
        <taxon>Gammaproteobacteria</taxon>
        <taxon>Methylococcales</taxon>
        <taxon>Crenotrichaceae</taxon>
        <taxon>Crenothrix</taxon>
    </lineage>
</organism>
<dbReference type="EMBL" id="FUKJ01000383">
    <property type="protein sequence ID" value="SJM94954.1"/>
    <property type="molecule type" value="Genomic_DNA"/>
</dbReference>
<dbReference type="SUPFAM" id="SSF46689">
    <property type="entry name" value="Homeodomain-like"/>
    <property type="match status" value="1"/>
</dbReference>
<dbReference type="InterPro" id="IPR009057">
    <property type="entry name" value="Homeodomain-like_sf"/>
</dbReference>
<dbReference type="Pfam" id="PF00440">
    <property type="entry name" value="TetR_N"/>
    <property type="match status" value="1"/>
</dbReference>
<proteinExistence type="predicted"/>
<protein>
    <submittedName>
        <fullName evidence="6">Putative transcriptional regulator, TetR family</fullName>
    </submittedName>
</protein>
<evidence type="ECO:0000259" key="5">
    <source>
        <dbReference type="PROSITE" id="PS50977"/>
    </source>
</evidence>
<keyword evidence="2 4" id="KW-0238">DNA-binding</keyword>
<feature type="domain" description="HTH tetR-type" evidence="5">
    <location>
        <begin position="1"/>
        <end position="61"/>
    </location>
</feature>
<evidence type="ECO:0000256" key="2">
    <source>
        <dbReference type="ARBA" id="ARBA00023125"/>
    </source>
</evidence>
<sequence length="188" mass="20411">MEMKKRILTSAQKLVQQRGFNGFSYADIASEVGIRKASLHHHFPTKTDLGVALLEVYSGQLDSELKRINGLLLPADAKLAAYVALYRYSLQAECMCLGGMLATEALTLDAVMLPGLKRFFARNTEWLADVIAEGGSHQLFTLSGAPEDHARVFLSALQGALLIARVTGDCAAFEQTARLLITDLLGKG</sequence>
<dbReference type="InterPro" id="IPR036271">
    <property type="entry name" value="Tet_transcr_reg_TetR-rel_C_sf"/>
</dbReference>
<evidence type="ECO:0000256" key="1">
    <source>
        <dbReference type="ARBA" id="ARBA00023015"/>
    </source>
</evidence>
<dbReference type="OrthoDB" id="9809772at2"/>
<feature type="DNA-binding region" description="H-T-H motif" evidence="4">
    <location>
        <begin position="24"/>
        <end position="43"/>
    </location>
</feature>
<evidence type="ECO:0000313" key="6">
    <source>
        <dbReference type="EMBL" id="SJM94954.1"/>
    </source>
</evidence>
<dbReference type="PROSITE" id="PS50977">
    <property type="entry name" value="HTH_TETR_2"/>
    <property type="match status" value="1"/>
</dbReference>
<reference evidence="7" key="1">
    <citation type="submission" date="2017-02" db="EMBL/GenBank/DDBJ databases">
        <authorList>
            <person name="Daims H."/>
        </authorList>
    </citation>
    <scope>NUCLEOTIDE SEQUENCE [LARGE SCALE GENOMIC DNA]</scope>
</reference>